<evidence type="ECO:0000313" key="7">
    <source>
        <dbReference type="Proteomes" id="UP001628193"/>
    </source>
</evidence>
<dbReference type="InterPro" id="IPR050469">
    <property type="entry name" value="Diguanylate_Cyclase"/>
</dbReference>
<dbReference type="PROSITE" id="PS50887">
    <property type="entry name" value="GGDEF"/>
    <property type="match status" value="1"/>
</dbReference>
<dbReference type="Pfam" id="PF00990">
    <property type="entry name" value="GGDEF"/>
    <property type="match status" value="1"/>
</dbReference>
<evidence type="ECO:0000313" key="6">
    <source>
        <dbReference type="EMBL" id="GAB0058229.1"/>
    </source>
</evidence>
<comment type="catalytic activity">
    <reaction evidence="2">
        <text>2 GTP = 3',3'-c-di-GMP + 2 diphosphate</text>
        <dbReference type="Rhea" id="RHEA:24898"/>
        <dbReference type="ChEBI" id="CHEBI:33019"/>
        <dbReference type="ChEBI" id="CHEBI:37565"/>
        <dbReference type="ChEBI" id="CHEBI:58805"/>
        <dbReference type="EC" id="2.7.7.65"/>
    </reaction>
</comment>
<dbReference type="InterPro" id="IPR000160">
    <property type="entry name" value="GGDEF_dom"/>
</dbReference>
<protein>
    <recommendedName>
        <fullName evidence="1">diguanylate cyclase</fullName>
        <ecNumber evidence="1">2.7.7.65</ecNumber>
    </recommendedName>
</protein>
<evidence type="ECO:0000259" key="5">
    <source>
        <dbReference type="PROSITE" id="PS50887"/>
    </source>
</evidence>
<dbReference type="EC" id="2.7.7.65" evidence="1"/>
<dbReference type="SMART" id="SM00304">
    <property type="entry name" value="HAMP"/>
    <property type="match status" value="1"/>
</dbReference>
<reference evidence="6 7" key="1">
    <citation type="submission" date="2024-05" db="EMBL/GenBank/DDBJ databases">
        <authorList>
            <consortium name="Candidatus Magnetaquicoccaceae bacterium FCR-1 genome sequencing consortium"/>
            <person name="Shimoshige H."/>
            <person name="Shimamura S."/>
            <person name="Taoka A."/>
            <person name="Kobayashi H."/>
            <person name="Maekawa T."/>
        </authorList>
    </citation>
    <scope>NUCLEOTIDE SEQUENCE [LARGE SCALE GENOMIC DNA]</scope>
    <source>
        <strain evidence="6 7">FCR-1</strain>
    </source>
</reference>
<evidence type="ECO:0000256" key="2">
    <source>
        <dbReference type="ARBA" id="ARBA00034247"/>
    </source>
</evidence>
<feature type="domain" description="HAMP" evidence="4">
    <location>
        <begin position="196"/>
        <end position="252"/>
    </location>
</feature>
<dbReference type="InterPro" id="IPR043128">
    <property type="entry name" value="Rev_trsase/Diguanyl_cyclase"/>
</dbReference>
<feature type="transmembrane region" description="Helical" evidence="3">
    <location>
        <begin position="12"/>
        <end position="30"/>
    </location>
</feature>
<dbReference type="Proteomes" id="UP001628193">
    <property type="component" value="Unassembled WGS sequence"/>
</dbReference>
<dbReference type="SMART" id="SM00267">
    <property type="entry name" value="GGDEF"/>
    <property type="match status" value="1"/>
</dbReference>
<dbReference type="CDD" id="cd06225">
    <property type="entry name" value="HAMP"/>
    <property type="match status" value="1"/>
</dbReference>
<dbReference type="InterPro" id="IPR029787">
    <property type="entry name" value="Nucleotide_cyclase"/>
</dbReference>
<dbReference type="PROSITE" id="PS50885">
    <property type="entry name" value="HAMP"/>
    <property type="match status" value="1"/>
</dbReference>
<evidence type="ECO:0000256" key="1">
    <source>
        <dbReference type="ARBA" id="ARBA00012528"/>
    </source>
</evidence>
<accession>A0ABQ0CBG0</accession>
<gene>
    <name evidence="6" type="ORF">SIID45300_02575</name>
</gene>
<dbReference type="NCBIfam" id="TIGR00254">
    <property type="entry name" value="GGDEF"/>
    <property type="match status" value="1"/>
</dbReference>
<reference evidence="6 7" key="2">
    <citation type="submission" date="2024-09" db="EMBL/GenBank/DDBJ databases">
        <title>Draft genome sequence of Candidatus Magnetaquicoccaceae bacterium FCR-1.</title>
        <authorList>
            <person name="Shimoshige H."/>
            <person name="Shimamura S."/>
            <person name="Taoka A."/>
            <person name="Kobayashi H."/>
            <person name="Maekawa T."/>
        </authorList>
    </citation>
    <scope>NUCLEOTIDE SEQUENCE [LARGE SCALE GENOMIC DNA]</scope>
    <source>
        <strain evidence="6 7">FCR-1</strain>
    </source>
</reference>
<keyword evidence="3" id="KW-1133">Transmembrane helix</keyword>
<dbReference type="Pfam" id="PF00672">
    <property type="entry name" value="HAMP"/>
    <property type="match status" value="1"/>
</dbReference>
<dbReference type="CDD" id="cd01949">
    <property type="entry name" value="GGDEF"/>
    <property type="match status" value="1"/>
</dbReference>
<organism evidence="6 7">
    <name type="scientific">Candidatus Magnetaquiglobus chichijimensis</name>
    <dbReference type="NCBI Taxonomy" id="3141448"/>
    <lineage>
        <taxon>Bacteria</taxon>
        <taxon>Pseudomonadati</taxon>
        <taxon>Pseudomonadota</taxon>
        <taxon>Magnetococcia</taxon>
        <taxon>Magnetococcales</taxon>
        <taxon>Candidatus Magnetaquicoccaceae</taxon>
        <taxon>Candidatus Magnetaquiglobus</taxon>
    </lineage>
</organism>
<feature type="transmembrane region" description="Helical" evidence="3">
    <location>
        <begin position="173"/>
        <end position="195"/>
    </location>
</feature>
<dbReference type="PANTHER" id="PTHR45138:SF9">
    <property type="entry name" value="DIGUANYLATE CYCLASE DGCM-RELATED"/>
    <property type="match status" value="1"/>
</dbReference>
<dbReference type="InterPro" id="IPR003660">
    <property type="entry name" value="HAMP_dom"/>
</dbReference>
<proteinExistence type="predicted"/>
<dbReference type="RefSeq" id="WP_420905908.1">
    <property type="nucleotide sequence ID" value="NZ_BAAFGK010000004.1"/>
</dbReference>
<dbReference type="SUPFAM" id="SSF55073">
    <property type="entry name" value="Nucleotide cyclase"/>
    <property type="match status" value="1"/>
</dbReference>
<sequence length="617" mass="69222">MKLQQKTSLLAIFLSGTLAIVIVAISLLSFRQFSISTAREQVHSVAEVVRVSLTEAMINNVIDQRKSFLKRLAEVEGLLVARVMRSPEVIRQFGEGFDGEQVVDPIEKMVMENGKPFYGMTDTERDPIFRGTIPFIANQTGEPNCLQCHNTANGAVLGAITIQISMAQLQHKALLTIGIMTAIITIFAISLTIFFRRQMNPVVATAEEVQRVVAKAKDGNFSGRIQYTGHDEMGDISRDLNQLMHHLQENLSTITHDVSQLLRYEAEGNTNLITTTTEMVETLLEIAQFKQAVEEDRTKAEVYFRIAHVLRDQFGIRQCSIYEVSNPGMNHMKPVIVDGEIDTGCRWCNPEILFQADSCRAHRTGHVIDAIEHPMICSQFKHVHDNPDLGHICIPVFHSGTVGNVVQIVVERNHGRLYHRLQPFIQAYLRESAPTVEAKRLLDTLRESALRDALTGLHNRRFLEEYIGTLEATAKRKKSRLSVLLMDIDHFKEVNDVFGHDVGDTVLRVVSKALAAQVRTSDMVIRYGGEEFLVILQEGDEYSGERMAEKLRLAVAALKIPVSSGIMRKTISIGVSGFPSDGEDIWEVIKCADLALYEAKHTGRNRHIIYTPKLAKE</sequence>
<dbReference type="PANTHER" id="PTHR45138">
    <property type="entry name" value="REGULATORY COMPONENTS OF SENSORY TRANSDUCTION SYSTEM"/>
    <property type="match status" value="1"/>
</dbReference>
<dbReference type="Gene3D" id="1.10.287.950">
    <property type="entry name" value="Methyl-accepting chemotaxis protein"/>
    <property type="match status" value="1"/>
</dbReference>
<feature type="domain" description="GGDEF" evidence="5">
    <location>
        <begin position="479"/>
        <end position="612"/>
    </location>
</feature>
<evidence type="ECO:0000259" key="4">
    <source>
        <dbReference type="PROSITE" id="PS50885"/>
    </source>
</evidence>
<keyword evidence="7" id="KW-1185">Reference proteome</keyword>
<keyword evidence="3" id="KW-0472">Membrane</keyword>
<dbReference type="Gene3D" id="3.30.450.290">
    <property type="match status" value="1"/>
</dbReference>
<dbReference type="EMBL" id="BAAFGK010000004">
    <property type="protein sequence ID" value="GAB0058229.1"/>
    <property type="molecule type" value="Genomic_DNA"/>
</dbReference>
<name>A0ABQ0CBG0_9PROT</name>
<dbReference type="Gene3D" id="3.30.70.270">
    <property type="match status" value="1"/>
</dbReference>
<keyword evidence="3" id="KW-0812">Transmembrane</keyword>
<comment type="caution">
    <text evidence="6">The sequence shown here is derived from an EMBL/GenBank/DDBJ whole genome shotgun (WGS) entry which is preliminary data.</text>
</comment>
<evidence type="ECO:0000256" key="3">
    <source>
        <dbReference type="SAM" id="Phobius"/>
    </source>
</evidence>